<keyword evidence="3" id="KW-1185">Reference proteome</keyword>
<sequence>MHFDPLSDPMLARDALDLGLTARRLRGPDLVTPTRGVRIGLLRHEADPRAALVDSLRLLARRDQFFSHTTAARLHGMPLPARLDDGPIHLASPTRTVRVRRKGVVGHRIKAEVVEVGGVRVESIADTFVHLGTSVLSLPELVEVGDWIVHPKRERRLTTADLLLRAREFAGARGMAAVFAAVPLIRVGADSPGETRTRLLLRRAGLPELTLQHQVRDGSGRLVGTLDLAYPDRLVGIEYEGAHHMERSQFTYDIARYARLEALGWRVIRVTHDDILDRGQRILPLVRAARARSGQ</sequence>
<dbReference type="EMBL" id="LT629695">
    <property type="protein sequence ID" value="SDH89668.1"/>
    <property type="molecule type" value="Genomic_DNA"/>
</dbReference>
<dbReference type="STRING" id="399736.SAMN04489720_2768"/>
<dbReference type="RefSeq" id="WP_092505921.1">
    <property type="nucleotide sequence ID" value="NZ_LT629695.1"/>
</dbReference>
<proteinExistence type="predicted"/>
<feature type="domain" description="DUF559" evidence="1">
    <location>
        <begin position="235"/>
        <end position="283"/>
    </location>
</feature>
<dbReference type="InterPro" id="IPR007569">
    <property type="entry name" value="DUF559"/>
</dbReference>
<accession>A0A1G8G5F8</accession>
<dbReference type="InterPro" id="IPR011335">
    <property type="entry name" value="Restrct_endonuc-II-like"/>
</dbReference>
<dbReference type="GO" id="GO:0004519">
    <property type="term" value="F:endonuclease activity"/>
    <property type="evidence" value="ECO:0007669"/>
    <property type="project" value="UniProtKB-KW"/>
</dbReference>
<evidence type="ECO:0000259" key="1">
    <source>
        <dbReference type="Pfam" id="PF04480"/>
    </source>
</evidence>
<dbReference type="AlphaFoldDB" id="A0A1G8G5F8"/>
<keyword evidence="2" id="KW-0378">Hydrolase</keyword>
<reference evidence="3" key="1">
    <citation type="submission" date="2016-10" db="EMBL/GenBank/DDBJ databases">
        <authorList>
            <person name="Varghese N."/>
            <person name="Submissions S."/>
        </authorList>
    </citation>
    <scope>NUCLEOTIDE SEQUENCE [LARGE SCALE GENOMIC DNA]</scope>
    <source>
        <strain evidence="3">DSM 22002</strain>
    </source>
</reference>
<evidence type="ECO:0000313" key="2">
    <source>
        <dbReference type="EMBL" id="SDH89668.1"/>
    </source>
</evidence>
<protein>
    <submittedName>
        <fullName evidence="2">Very-short-patch-repair endonuclease</fullName>
    </submittedName>
</protein>
<organism evidence="2 3">
    <name type="scientific">Agrococcus jejuensis</name>
    <dbReference type="NCBI Taxonomy" id="399736"/>
    <lineage>
        <taxon>Bacteria</taxon>
        <taxon>Bacillati</taxon>
        <taxon>Actinomycetota</taxon>
        <taxon>Actinomycetes</taxon>
        <taxon>Micrococcales</taxon>
        <taxon>Microbacteriaceae</taxon>
        <taxon>Agrococcus</taxon>
    </lineage>
</organism>
<gene>
    <name evidence="2" type="ORF">SAMN04489720_2768</name>
</gene>
<dbReference type="Gene3D" id="3.40.960.10">
    <property type="entry name" value="VSR Endonuclease"/>
    <property type="match status" value="1"/>
</dbReference>
<dbReference type="OrthoDB" id="3173471at2"/>
<dbReference type="Proteomes" id="UP000198822">
    <property type="component" value="Chromosome I"/>
</dbReference>
<evidence type="ECO:0000313" key="3">
    <source>
        <dbReference type="Proteomes" id="UP000198822"/>
    </source>
</evidence>
<dbReference type="SUPFAM" id="SSF52980">
    <property type="entry name" value="Restriction endonuclease-like"/>
    <property type="match status" value="1"/>
</dbReference>
<dbReference type="Pfam" id="PF04480">
    <property type="entry name" value="DUF559"/>
    <property type="match status" value="1"/>
</dbReference>
<keyword evidence="2" id="KW-0540">Nuclease</keyword>
<keyword evidence="2" id="KW-0255">Endonuclease</keyword>
<name>A0A1G8G5F8_9MICO</name>